<dbReference type="PROSITE" id="PS51257">
    <property type="entry name" value="PROKAR_LIPOPROTEIN"/>
    <property type="match status" value="1"/>
</dbReference>
<evidence type="ECO:0000313" key="2">
    <source>
        <dbReference type="Proteomes" id="UP000831785"/>
    </source>
</evidence>
<reference evidence="1 2" key="1">
    <citation type="submission" date="2022-04" db="EMBL/GenBank/DDBJ databases">
        <title>Hymenobacter sp. isolated from the air.</title>
        <authorList>
            <person name="Won M."/>
            <person name="Lee C.-M."/>
            <person name="Woen H.-Y."/>
            <person name="Kwon S.-W."/>
        </authorList>
    </citation>
    <scope>NUCLEOTIDE SEQUENCE [LARGE SCALE GENOMIC DNA]</scope>
    <source>
        <strain evidence="2">5116 S-27</strain>
    </source>
</reference>
<dbReference type="RefSeq" id="WP_244719357.1">
    <property type="nucleotide sequence ID" value="NZ_CP095049.1"/>
</dbReference>
<keyword evidence="2" id="KW-1185">Reference proteome</keyword>
<organism evidence="1 2">
    <name type="scientific">Hymenobacter cellulosivorans</name>
    <dbReference type="NCBI Taxonomy" id="2932249"/>
    <lineage>
        <taxon>Bacteria</taxon>
        <taxon>Pseudomonadati</taxon>
        <taxon>Bacteroidota</taxon>
        <taxon>Cytophagia</taxon>
        <taxon>Cytophagales</taxon>
        <taxon>Hymenobacteraceae</taxon>
        <taxon>Hymenobacter</taxon>
    </lineage>
</organism>
<sequence length="216" mass="24953">MRTLCCILVALTGLSGCTVFSPYHDTYDYWYHHSLSKTERATVEQQGRLVKDWRGTNKNGDLCTGQLIITMGPEGHYQFTETGLWVNRYTGSAARGWRAAVLDSTRYDANGNILYRAEYLDENQDKLGQYLFEKWVGSRTDSLRQTIYGYYPTGQLLFQQQVTVLNDTELGSDRSKRKVPQKMRAYSQAGEPISPQEMQQFLYQWYQPHVSMARGR</sequence>
<protein>
    <recommendedName>
        <fullName evidence="3">Lipoprotein</fullName>
    </recommendedName>
</protein>
<dbReference type="EMBL" id="CP095049">
    <property type="protein sequence ID" value="UOQ53703.1"/>
    <property type="molecule type" value="Genomic_DNA"/>
</dbReference>
<gene>
    <name evidence="1" type="ORF">MUN80_02840</name>
</gene>
<evidence type="ECO:0008006" key="3">
    <source>
        <dbReference type="Google" id="ProtNLM"/>
    </source>
</evidence>
<proteinExistence type="predicted"/>
<accession>A0ABY4FCE7</accession>
<evidence type="ECO:0000313" key="1">
    <source>
        <dbReference type="EMBL" id="UOQ53703.1"/>
    </source>
</evidence>
<dbReference type="Proteomes" id="UP000831785">
    <property type="component" value="Chromosome"/>
</dbReference>
<name>A0ABY4FCE7_9BACT</name>